<keyword evidence="2" id="KW-1185">Reference proteome</keyword>
<accession>A0A848M8H9</accession>
<evidence type="ECO:0000313" key="1">
    <source>
        <dbReference type="EMBL" id="NMO96500.1"/>
    </source>
</evidence>
<sequence>MLGVGIFLCLVMFTAAGYLTYRNSKLIAERQKEDFVPLPSTEYTVFIGKQKPDPELDGMLPLWVMSWESSDSITLAGLCRVTDGDQGDLRLEEAERVLSSHINKALQSGTYLSCEICNPSKLHEYEHSMAVRLSTAAGPNRSV</sequence>
<evidence type="ECO:0000313" key="2">
    <source>
        <dbReference type="Proteomes" id="UP000565468"/>
    </source>
</evidence>
<name>A0A848M8H9_PAELE</name>
<reference evidence="1 2" key="1">
    <citation type="submission" date="2020-04" db="EMBL/GenBank/DDBJ databases">
        <title>Paenibacillus algicola sp. nov., a novel marine bacterium producing alginate lyase.</title>
        <authorList>
            <person name="Huang H."/>
        </authorList>
    </citation>
    <scope>NUCLEOTIDE SEQUENCE [LARGE SCALE GENOMIC DNA]</scope>
    <source>
        <strain evidence="1 2">L7-75</strain>
    </source>
</reference>
<organism evidence="1 2">
    <name type="scientific">Paenibacillus lemnae</name>
    <dbReference type="NCBI Taxonomy" id="1330551"/>
    <lineage>
        <taxon>Bacteria</taxon>
        <taxon>Bacillati</taxon>
        <taxon>Bacillota</taxon>
        <taxon>Bacilli</taxon>
        <taxon>Bacillales</taxon>
        <taxon>Paenibacillaceae</taxon>
        <taxon>Paenibacillus</taxon>
    </lineage>
</organism>
<dbReference type="Proteomes" id="UP000565468">
    <property type="component" value="Unassembled WGS sequence"/>
</dbReference>
<comment type="caution">
    <text evidence="1">The sequence shown here is derived from an EMBL/GenBank/DDBJ whole genome shotgun (WGS) entry which is preliminary data.</text>
</comment>
<proteinExistence type="predicted"/>
<gene>
    <name evidence="1" type="ORF">HII30_12030</name>
</gene>
<dbReference type="AlphaFoldDB" id="A0A848M8H9"/>
<dbReference type="EMBL" id="JABBPN010000010">
    <property type="protein sequence ID" value="NMO96500.1"/>
    <property type="molecule type" value="Genomic_DNA"/>
</dbReference>
<protein>
    <submittedName>
        <fullName evidence="1">Uncharacterized protein</fullName>
    </submittedName>
</protein>